<proteinExistence type="predicted"/>
<evidence type="ECO:0000256" key="2">
    <source>
        <dbReference type="ARBA" id="ARBA00022692"/>
    </source>
</evidence>
<feature type="transmembrane region" description="Helical" evidence="5">
    <location>
        <begin position="64"/>
        <end position="88"/>
    </location>
</feature>
<evidence type="ECO:0000256" key="4">
    <source>
        <dbReference type="ARBA" id="ARBA00023136"/>
    </source>
</evidence>
<evidence type="ECO:0000313" key="7">
    <source>
        <dbReference type="Proteomes" id="UP000694888"/>
    </source>
</evidence>
<keyword evidence="7" id="KW-1185">Reference proteome</keyword>
<reference evidence="8" key="1">
    <citation type="submission" date="2025-08" db="UniProtKB">
        <authorList>
            <consortium name="RefSeq"/>
        </authorList>
    </citation>
    <scope>IDENTIFICATION</scope>
</reference>
<dbReference type="InterPro" id="IPR017452">
    <property type="entry name" value="GPCR_Rhodpsn_7TM"/>
</dbReference>
<sequence length="141" mass="16033">METHGTLELTNTSGSLETLNNNTVPSTVLVATGVRDENILLVNSYQRDFVDPGRWHQNTWADFILFQLVSPILVVIGTFGNVCVVLVLSKRKYASVFSTLLYGTLAALDFLVLYLALVRYFLVATIRLDFRQFSFRVCWYE</sequence>
<feature type="domain" description="G-protein coupled receptors family 1 profile" evidence="6">
    <location>
        <begin position="80"/>
        <end position="141"/>
    </location>
</feature>
<name>A0ABM0JJG0_APLCA</name>
<dbReference type="PROSITE" id="PS50262">
    <property type="entry name" value="G_PROTEIN_RECEP_F1_2"/>
    <property type="match status" value="1"/>
</dbReference>
<evidence type="ECO:0000313" key="8">
    <source>
        <dbReference type="RefSeq" id="XP_005095050.1"/>
    </source>
</evidence>
<accession>A0ABM0JJG0</accession>
<protein>
    <submittedName>
        <fullName evidence="8">Uncharacterized protein LOC101851936</fullName>
    </submittedName>
</protein>
<keyword evidence="2 5" id="KW-0812">Transmembrane</keyword>
<evidence type="ECO:0000256" key="3">
    <source>
        <dbReference type="ARBA" id="ARBA00022989"/>
    </source>
</evidence>
<organism evidence="7 8">
    <name type="scientific">Aplysia californica</name>
    <name type="common">California sea hare</name>
    <dbReference type="NCBI Taxonomy" id="6500"/>
    <lineage>
        <taxon>Eukaryota</taxon>
        <taxon>Metazoa</taxon>
        <taxon>Spiralia</taxon>
        <taxon>Lophotrochozoa</taxon>
        <taxon>Mollusca</taxon>
        <taxon>Gastropoda</taxon>
        <taxon>Heterobranchia</taxon>
        <taxon>Euthyneura</taxon>
        <taxon>Tectipleura</taxon>
        <taxon>Aplysiida</taxon>
        <taxon>Aplysioidea</taxon>
        <taxon>Aplysiidae</taxon>
        <taxon>Aplysia</taxon>
    </lineage>
</organism>
<dbReference type="GeneID" id="101851936"/>
<dbReference type="Proteomes" id="UP000694888">
    <property type="component" value="Unplaced"/>
</dbReference>
<comment type="subcellular location">
    <subcellularLocation>
        <location evidence="1">Membrane</location>
    </subcellularLocation>
</comment>
<evidence type="ECO:0000259" key="6">
    <source>
        <dbReference type="PROSITE" id="PS50262"/>
    </source>
</evidence>
<dbReference type="Gene3D" id="1.20.1070.10">
    <property type="entry name" value="Rhodopsin 7-helix transmembrane proteins"/>
    <property type="match status" value="1"/>
</dbReference>
<dbReference type="RefSeq" id="XP_005095050.1">
    <property type="nucleotide sequence ID" value="XM_005094993.2"/>
</dbReference>
<evidence type="ECO:0000256" key="5">
    <source>
        <dbReference type="SAM" id="Phobius"/>
    </source>
</evidence>
<dbReference type="SUPFAM" id="SSF81321">
    <property type="entry name" value="Family A G protein-coupled receptor-like"/>
    <property type="match status" value="1"/>
</dbReference>
<feature type="transmembrane region" description="Helical" evidence="5">
    <location>
        <begin position="100"/>
        <end position="122"/>
    </location>
</feature>
<keyword evidence="4 5" id="KW-0472">Membrane</keyword>
<evidence type="ECO:0000256" key="1">
    <source>
        <dbReference type="ARBA" id="ARBA00004370"/>
    </source>
</evidence>
<gene>
    <name evidence="8" type="primary">LOC101851936</name>
</gene>
<keyword evidence="3 5" id="KW-1133">Transmembrane helix</keyword>